<evidence type="ECO:0000259" key="4">
    <source>
        <dbReference type="PROSITE" id="PS51192"/>
    </source>
</evidence>
<keyword evidence="2" id="KW-0067">ATP-binding</keyword>
<dbReference type="InterPro" id="IPR011545">
    <property type="entry name" value="DEAD/DEAH_box_helicase_dom"/>
</dbReference>
<dbReference type="EMBL" id="JAQJAN010000003">
    <property type="protein sequence ID" value="KAJ5734237.1"/>
    <property type="molecule type" value="Genomic_DNA"/>
</dbReference>
<dbReference type="InterPro" id="IPR007502">
    <property type="entry name" value="Helicase-assoc_dom"/>
</dbReference>
<name>A0AAD6HTP7_9EURO</name>
<dbReference type="Gene3D" id="3.40.50.300">
    <property type="entry name" value="P-loop containing nucleotide triphosphate hydrolases"/>
    <property type="match status" value="2"/>
</dbReference>
<evidence type="ECO:0000256" key="3">
    <source>
        <dbReference type="SAM" id="MobiDB-lite"/>
    </source>
</evidence>
<dbReference type="SMART" id="SM00487">
    <property type="entry name" value="DEXDc"/>
    <property type="match status" value="1"/>
</dbReference>
<feature type="domain" description="Helicase C-terminal" evidence="5">
    <location>
        <begin position="794"/>
        <end position="970"/>
    </location>
</feature>
<dbReference type="PROSITE" id="PS51192">
    <property type="entry name" value="HELICASE_ATP_BIND_1"/>
    <property type="match status" value="1"/>
</dbReference>
<evidence type="ECO:0000256" key="1">
    <source>
        <dbReference type="ARBA" id="ARBA00022741"/>
    </source>
</evidence>
<evidence type="ECO:0000313" key="7">
    <source>
        <dbReference type="Proteomes" id="UP001215712"/>
    </source>
</evidence>
<gene>
    <name evidence="6" type="ORF">N7493_003023</name>
</gene>
<protein>
    <recommendedName>
        <fullName evidence="8">P-loop containing nucleoside triphosphate hydrolase protein</fullName>
    </recommendedName>
</protein>
<dbReference type="CDD" id="cd17917">
    <property type="entry name" value="DEXHc_RHA-like"/>
    <property type="match status" value="1"/>
</dbReference>
<sequence length="1428" mass="161261">MATRANACNSMRNFTLALGSRQADYFGHVTTRGLRQPRLRPSSSQQTFVTPTSRPLTSSTRPVILSKEARKDNQQTQLHNGSKETTPSTMRCRPAMASFHTSALRNNSLPAVDLQSNETPSEVNLPLPASPKLRRTDELVKIQAMYKWLDVKAKSGHIQFASAFTYPGCKVPRHQVQGGWFDYVLSNPNTGKLWKYSSWRKDSPSMARRKVIACLIPQLQQICDWNPHLDDRQKHRQEDARFLEMVLTDRLILQFPPSEKIAVLHVSGTDQIFSVKLDHQLSPNVLEKNPELWDKVISQCIKEVRKDGVWQDLVNTPFQQSSQGSTPWPLVVEKTPPEARDTDTEFQMSQKTMDRLFRAYVFKEEGAELYNRIKSLVQFKTKMGCDAQGFKVCRAIYNDGLYDMRETSITVDPDDPISMSQLQTRAFNLLMSKLETTRLLRRLKGTIFLDVSLDDDLIWGLEQRRERLSYLVRNTEFLLATDPQKKRSLPSDLDVRESLRSGELAHSLASRRASQNPKTHAILSDRPQLPVSQRGDEILRMVEQHTYSIISAETGSGKSTQIPQMILEEASHRGSGGKCKVLCIQPRRIAARLLAERVAAERGEFVGDTVGYATRFDKKWPRMNGSITYCTNGLALKMFEEDAASLKTYTHIILDEVHVRDINIDFLMLLLKRHVDQCRSLGTPRAANCDHDVGPDGTSIPAPSISISGRQHHIKQHYLDEILDDLATTLEPEFLTPILQEDGTLSFLENHYAKFSDSSNSKELEANKHSVAPALPALESQEVDHVPYGLISALVVHILRTTKSGSILIFLPGLGPINAVYDRLSFLASTPECPVDFSDTNQLRVLRLHSALHAELAELSEPFPEGCRRIILSTDIAEASITLPDVKYVIDTGRVNQMFYDTATHSRQLVTCWVSQSSATQRAGRAGRVQNGEYYFLGRKQCYDSLRMTRSPAIQREDLHGICLQAKNIAPDVPVLELLQEAVEPPAPAKVLDVLESLKVLQALDQKERITDLGVILCGLGLSPHPAKLVLLGVLFRCLNPMVILAVRMDGESVFRRPKDWEEVRKIRKNRKSFAGESDSDHIAEINAFNALRQMDEEGLAGDFAFDNNLELPVFFENMRAGRRVMQWLSKARYIPGPGSFQNERQNERFGHRMLNKNSDNISLIKTLLTHTLSSRYAIPSGGKTFSTKTEEKAGLQGTSAAQLGSDPIQRIVTYDEKILSWGVTSLVNVSATSPMVPCLLGDKLTWNGEHLRFSNFLPMRIRPESAFTENEAARTLVGFHRSLAQTFAATFRVMRERMWQARGNYRAHMPLETPLIRTLRSGVFSIVSLQDVWEADRIKSQPKKWKNKKLDQAQEEDQAQDEAQALQEDQSQDEDGDRDQVQDQVKTLEEGQDLGPNLEEVLDRDDENLKDGEHLAEGEDREKKELS</sequence>
<feature type="region of interest" description="Disordered" evidence="3">
    <location>
        <begin position="1344"/>
        <end position="1428"/>
    </location>
</feature>
<dbReference type="Pfam" id="PF00270">
    <property type="entry name" value="DEAD"/>
    <property type="match status" value="1"/>
</dbReference>
<dbReference type="GO" id="GO:0003723">
    <property type="term" value="F:RNA binding"/>
    <property type="evidence" value="ECO:0007669"/>
    <property type="project" value="TreeGrafter"/>
</dbReference>
<dbReference type="SMART" id="SM00490">
    <property type="entry name" value="HELICc"/>
    <property type="match status" value="1"/>
</dbReference>
<evidence type="ECO:0000259" key="5">
    <source>
        <dbReference type="PROSITE" id="PS51194"/>
    </source>
</evidence>
<dbReference type="PROSITE" id="PS51194">
    <property type="entry name" value="HELICASE_CTER"/>
    <property type="match status" value="1"/>
</dbReference>
<feature type="domain" description="Helicase ATP-binding" evidence="4">
    <location>
        <begin position="539"/>
        <end position="671"/>
    </location>
</feature>
<evidence type="ECO:0000313" key="6">
    <source>
        <dbReference type="EMBL" id="KAJ5734237.1"/>
    </source>
</evidence>
<dbReference type="SUPFAM" id="SSF52540">
    <property type="entry name" value="P-loop containing nucleoside triphosphate hydrolases"/>
    <property type="match status" value="1"/>
</dbReference>
<evidence type="ECO:0008006" key="8">
    <source>
        <dbReference type="Google" id="ProtNLM"/>
    </source>
</evidence>
<reference evidence="6" key="1">
    <citation type="journal article" date="2023" name="IMA Fungus">
        <title>Comparative genomic study of the Penicillium genus elucidates a diverse pangenome and 15 lateral gene transfer events.</title>
        <authorList>
            <person name="Petersen C."/>
            <person name="Sorensen T."/>
            <person name="Nielsen M.R."/>
            <person name="Sondergaard T.E."/>
            <person name="Sorensen J.L."/>
            <person name="Fitzpatrick D.A."/>
            <person name="Frisvad J.C."/>
            <person name="Nielsen K.L."/>
        </authorList>
    </citation>
    <scope>NUCLEOTIDE SEQUENCE</scope>
    <source>
        <strain evidence="6">IBT 17514</strain>
    </source>
</reference>
<organism evidence="6 7">
    <name type="scientific">Penicillium malachiteum</name>
    <dbReference type="NCBI Taxonomy" id="1324776"/>
    <lineage>
        <taxon>Eukaryota</taxon>
        <taxon>Fungi</taxon>
        <taxon>Dikarya</taxon>
        <taxon>Ascomycota</taxon>
        <taxon>Pezizomycotina</taxon>
        <taxon>Eurotiomycetes</taxon>
        <taxon>Eurotiomycetidae</taxon>
        <taxon>Eurotiales</taxon>
        <taxon>Aspergillaceae</taxon>
        <taxon>Penicillium</taxon>
    </lineage>
</organism>
<proteinExistence type="predicted"/>
<feature type="compositionally biased region" description="Polar residues" evidence="3">
    <location>
        <begin position="74"/>
        <end position="89"/>
    </location>
</feature>
<accession>A0AAD6HTP7</accession>
<evidence type="ECO:0000256" key="2">
    <source>
        <dbReference type="ARBA" id="ARBA00022840"/>
    </source>
</evidence>
<dbReference type="GO" id="GO:0004386">
    <property type="term" value="F:helicase activity"/>
    <property type="evidence" value="ECO:0007669"/>
    <property type="project" value="TreeGrafter"/>
</dbReference>
<keyword evidence="1" id="KW-0547">Nucleotide-binding</keyword>
<dbReference type="CDD" id="cd18791">
    <property type="entry name" value="SF2_C_RHA"/>
    <property type="match status" value="1"/>
</dbReference>
<dbReference type="InterPro" id="IPR014001">
    <property type="entry name" value="Helicase_ATP-bd"/>
</dbReference>
<feature type="region of interest" description="Disordered" evidence="3">
    <location>
        <begin position="36"/>
        <end position="89"/>
    </location>
</feature>
<feature type="compositionally biased region" description="Low complexity" evidence="3">
    <location>
        <begin position="50"/>
        <end position="62"/>
    </location>
</feature>
<dbReference type="InterPro" id="IPR027417">
    <property type="entry name" value="P-loop_NTPase"/>
</dbReference>
<dbReference type="SMART" id="SM00847">
    <property type="entry name" value="HA2"/>
    <property type="match status" value="1"/>
</dbReference>
<dbReference type="Pfam" id="PF00271">
    <property type="entry name" value="Helicase_C"/>
    <property type="match status" value="1"/>
</dbReference>
<dbReference type="Proteomes" id="UP001215712">
    <property type="component" value="Unassembled WGS sequence"/>
</dbReference>
<dbReference type="InterPro" id="IPR001650">
    <property type="entry name" value="Helicase_C-like"/>
</dbReference>
<feature type="compositionally biased region" description="Basic and acidic residues" evidence="3">
    <location>
        <begin position="1408"/>
        <end position="1428"/>
    </location>
</feature>
<dbReference type="PANTHER" id="PTHR18934">
    <property type="entry name" value="ATP-DEPENDENT RNA HELICASE"/>
    <property type="match status" value="1"/>
</dbReference>
<dbReference type="GO" id="GO:0005524">
    <property type="term" value="F:ATP binding"/>
    <property type="evidence" value="ECO:0007669"/>
    <property type="project" value="UniProtKB-KW"/>
</dbReference>
<comment type="caution">
    <text evidence="6">The sequence shown here is derived from an EMBL/GenBank/DDBJ whole genome shotgun (WGS) entry which is preliminary data.</text>
</comment>
<dbReference type="PANTHER" id="PTHR18934:SF203">
    <property type="entry name" value="ATP-DEPENDENT RNA HELICASE A"/>
    <property type="match status" value="1"/>
</dbReference>
<keyword evidence="7" id="KW-1185">Reference proteome</keyword>
<dbReference type="Gene3D" id="1.20.120.1080">
    <property type="match status" value="1"/>
</dbReference>
<reference evidence="6" key="2">
    <citation type="submission" date="2023-01" db="EMBL/GenBank/DDBJ databases">
        <authorList>
            <person name="Petersen C."/>
        </authorList>
    </citation>
    <scope>NUCLEOTIDE SEQUENCE</scope>
    <source>
        <strain evidence="6">IBT 17514</strain>
    </source>
</reference>
<feature type="compositionally biased region" description="Basic and acidic residues" evidence="3">
    <location>
        <begin position="1379"/>
        <end position="1390"/>
    </location>
</feature>